<organism evidence="2 3">
    <name type="scientific">Paractinoplanes brasiliensis</name>
    <dbReference type="NCBI Taxonomy" id="52695"/>
    <lineage>
        <taxon>Bacteria</taxon>
        <taxon>Bacillati</taxon>
        <taxon>Actinomycetota</taxon>
        <taxon>Actinomycetes</taxon>
        <taxon>Micromonosporales</taxon>
        <taxon>Micromonosporaceae</taxon>
        <taxon>Paractinoplanes</taxon>
    </lineage>
</organism>
<dbReference type="InterPro" id="IPR014710">
    <property type="entry name" value="RmlC-like_jellyroll"/>
</dbReference>
<dbReference type="SUPFAM" id="SSF51182">
    <property type="entry name" value="RmlC-like cupins"/>
    <property type="match status" value="1"/>
</dbReference>
<protein>
    <submittedName>
        <fullName evidence="2">5-deoxyglucuronate isomerase</fullName>
    </submittedName>
</protein>
<evidence type="ECO:0000313" key="2">
    <source>
        <dbReference type="EMBL" id="TDO42573.1"/>
    </source>
</evidence>
<dbReference type="InterPro" id="IPR011051">
    <property type="entry name" value="RmlC_Cupin_sf"/>
</dbReference>
<dbReference type="NCBIfam" id="TIGR04378">
    <property type="entry name" value="myo_inos_iolB"/>
    <property type="match status" value="1"/>
</dbReference>
<dbReference type="GO" id="GO:0008880">
    <property type="term" value="F:glucuronate isomerase activity"/>
    <property type="evidence" value="ECO:0007669"/>
    <property type="project" value="InterPro"/>
</dbReference>
<accession>A0A4R6K057</accession>
<keyword evidence="3" id="KW-1185">Reference proteome</keyword>
<name>A0A4R6K057_9ACTN</name>
<dbReference type="AlphaFoldDB" id="A0A4R6K057"/>
<dbReference type="PANTHER" id="PTHR39193">
    <property type="entry name" value="5-DEOXY-GLUCURONATE ISOMERASE"/>
    <property type="match status" value="1"/>
</dbReference>
<evidence type="ECO:0000313" key="3">
    <source>
        <dbReference type="Proteomes" id="UP000294901"/>
    </source>
</evidence>
<dbReference type="Pfam" id="PF04962">
    <property type="entry name" value="KduI"/>
    <property type="match status" value="1"/>
</dbReference>
<comment type="caution">
    <text evidence="2">The sequence shown here is derived from an EMBL/GenBank/DDBJ whole genome shotgun (WGS) entry which is preliminary data.</text>
</comment>
<dbReference type="PIRSF" id="PIRSF036628">
    <property type="entry name" value="IolB"/>
    <property type="match status" value="1"/>
</dbReference>
<dbReference type="InterPro" id="IPR021120">
    <property type="entry name" value="KduI/IolB_isomerase"/>
</dbReference>
<dbReference type="Proteomes" id="UP000294901">
    <property type="component" value="Unassembled WGS sequence"/>
</dbReference>
<evidence type="ECO:0000256" key="1">
    <source>
        <dbReference type="ARBA" id="ARBA00023235"/>
    </source>
</evidence>
<dbReference type="GO" id="GO:0019310">
    <property type="term" value="P:inositol catabolic process"/>
    <property type="evidence" value="ECO:0007669"/>
    <property type="project" value="InterPro"/>
</dbReference>
<dbReference type="PANTHER" id="PTHR39193:SF1">
    <property type="entry name" value="5-DEOXY-GLUCURONATE ISOMERASE"/>
    <property type="match status" value="1"/>
</dbReference>
<sequence length="296" mass="32551">MSARVNPLMPNGSTADKPFDVFVTPENAGWRYSGLRVLDLPVGSRAKFLTGDDEMLVLPLSGGCDVACDDERMTLTGRRSVFSRVTDFAYVPRDSTVTVRAPSGGRFALPSARATRQLPFRYGPAEDVAVELRGAGQASRQVNNFCTPERFEADRLIACEVLTPGGNWSSYPPHKHDEPGEKESALEEIYYFEVAPSPSGSPGCAYQRVYGHPDRPIDVCAEVRSGDVVLVPYGWHGPSMAAPGYDLYYLNVMAGPGEREWLVRDDPAHGWVRASWTGVDVDPRLPLTSSRERTRP</sequence>
<dbReference type="Gene3D" id="2.60.120.10">
    <property type="entry name" value="Jelly Rolls"/>
    <property type="match status" value="2"/>
</dbReference>
<dbReference type="InterPro" id="IPR024203">
    <property type="entry name" value="Deoxy-glucuronate_isom_IolB"/>
</dbReference>
<gene>
    <name evidence="2" type="ORF">C8E87_6347</name>
</gene>
<keyword evidence="1 2" id="KW-0413">Isomerase</keyword>
<proteinExistence type="predicted"/>
<reference evidence="2 3" key="1">
    <citation type="submission" date="2019-03" db="EMBL/GenBank/DDBJ databases">
        <title>Sequencing the genomes of 1000 actinobacteria strains.</title>
        <authorList>
            <person name="Klenk H.-P."/>
        </authorList>
    </citation>
    <scope>NUCLEOTIDE SEQUENCE [LARGE SCALE GENOMIC DNA]</scope>
    <source>
        <strain evidence="2 3">DSM 43805</strain>
    </source>
</reference>
<dbReference type="RefSeq" id="WP_239080531.1">
    <property type="nucleotide sequence ID" value="NZ_BOMD01000088.1"/>
</dbReference>
<dbReference type="EMBL" id="SNWR01000001">
    <property type="protein sequence ID" value="TDO42573.1"/>
    <property type="molecule type" value="Genomic_DNA"/>
</dbReference>